<organism evidence="2 3">
    <name type="scientific">Fundulus heteroclitus</name>
    <name type="common">Killifish</name>
    <name type="synonym">Mummichog</name>
    <dbReference type="NCBI Taxonomy" id="8078"/>
    <lineage>
        <taxon>Eukaryota</taxon>
        <taxon>Metazoa</taxon>
        <taxon>Chordata</taxon>
        <taxon>Craniata</taxon>
        <taxon>Vertebrata</taxon>
        <taxon>Euteleostomi</taxon>
        <taxon>Actinopterygii</taxon>
        <taxon>Neopterygii</taxon>
        <taxon>Teleostei</taxon>
        <taxon>Neoteleostei</taxon>
        <taxon>Acanthomorphata</taxon>
        <taxon>Ovalentaria</taxon>
        <taxon>Atherinomorphae</taxon>
        <taxon>Cyprinodontiformes</taxon>
        <taxon>Fundulidae</taxon>
        <taxon>Fundulus</taxon>
    </lineage>
</organism>
<dbReference type="InterPro" id="IPR036866">
    <property type="entry name" value="RibonucZ/Hydroxyglut_hydro"/>
</dbReference>
<dbReference type="GO" id="GO:0007409">
    <property type="term" value="P:axonogenesis"/>
    <property type="evidence" value="ECO:0007669"/>
    <property type="project" value="TreeGrafter"/>
</dbReference>
<feature type="domain" description="Microtubule-associated protein 1A/B/S-like MBL-like" evidence="1">
    <location>
        <begin position="19"/>
        <end position="210"/>
    </location>
</feature>
<dbReference type="SUPFAM" id="SSF56281">
    <property type="entry name" value="Metallo-hydrolase/oxidoreductase"/>
    <property type="match status" value="1"/>
</dbReference>
<dbReference type="PANTHER" id="PTHR13843:SF11">
    <property type="entry name" value="MICROTUBULE-ASSOCIATED PROTEIN 1S"/>
    <property type="match status" value="1"/>
</dbReference>
<sequence>MEGLQEFTEYLSESLEPESPFALLEPPGTVGFLKLARPCCYVFPGGRGDAAFFAVNGFNVLVNGGSDPRACFWKLVRHLDRVDSVLLTHLGADNLPGLNSLLQRKVAEQEQRAAGPRPEEDAMKNLVSPEMGVVFLNAPDRLASMEADLSLLRSCDQAACVLLSLQKLAIRPRPLSRPTGPAVEPVILFQKMGVGRLELYVLNPVNSTEFLLPQDFMLLYSGSGSGSGSGPLLLPASTSASCCSFTKIKYQMLLCFRNSHVIGSGTRK</sequence>
<dbReference type="GO" id="GO:0045202">
    <property type="term" value="C:synapse"/>
    <property type="evidence" value="ECO:0007669"/>
    <property type="project" value="TreeGrafter"/>
</dbReference>
<dbReference type="GO" id="GO:0031114">
    <property type="term" value="P:regulation of microtubule depolymerization"/>
    <property type="evidence" value="ECO:0007669"/>
    <property type="project" value="TreeGrafter"/>
</dbReference>
<reference evidence="2" key="1">
    <citation type="submission" date="2025-08" db="UniProtKB">
        <authorList>
            <consortium name="Ensembl"/>
        </authorList>
    </citation>
    <scope>IDENTIFICATION</scope>
</reference>
<reference evidence="2" key="2">
    <citation type="submission" date="2025-09" db="UniProtKB">
        <authorList>
            <consortium name="Ensembl"/>
        </authorList>
    </citation>
    <scope>IDENTIFICATION</scope>
</reference>
<accession>A0A3Q2PLM2</accession>
<dbReference type="GO" id="GO:0005829">
    <property type="term" value="C:cytosol"/>
    <property type="evidence" value="ECO:0007669"/>
    <property type="project" value="TreeGrafter"/>
</dbReference>
<dbReference type="Ensembl" id="ENSFHET00000021892.1">
    <property type="protein sequence ID" value="ENSFHEP00000014151.1"/>
    <property type="gene ID" value="ENSFHEG00000015689.1"/>
</dbReference>
<evidence type="ECO:0000313" key="2">
    <source>
        <dbReference type="Ensembl" id="ENSFHEP00000014151.1"/>
    </source>
</evidence>
<name>A0A3Q2PLM2_FUNHE</name>
<dbReference type="GO" id="GO:0030425">
    <property type="term" value="C:dendrite"/>
    <property type="evidence" value="ECO:0007669"/>
    <property type="project" value="TreeGrafter"/>
</dbReference>
<protein>
    <recommendedName>
        <fullName evidence="1">Microtubule-associated protein 1A/B/S-like MBL-like domain-containing protein</fullName>
    </recommendedName>
</protein>
<dbReference type="GeneTree" id="ENSGT00940000155897"/>
<evidence type="ECO:0000313" key="3">
    <source>
        <dbReference type="Proteomes" id="UP000265000"/>
    </source>
</evidence>
<dbReference type="GO" id="GO:0008017">
    <property type="term" value="F:microtubule binding"/>
    <property type="evidence" value="ECO:0007669"/>
    <property type="project" value="InterPro"/>
</dbReference>
<dbReference type="Proteomes" id="UP000265000">
    <property type="component" value="Unplaced"/>
</dbReference>
<dbReference type="STRING" id="8078.ENSFHEP00000014151"/>
<dbReference type="GO" id="GO:0005874">
    <property type="term" value="C:microtubule"/>
    <property type="evidence" value="ECO:0007669"/>
    <property type="project" value="InterPro"/>
</dbReference>
<dbReference type="GO" id="GO:0003779">
    <property type="term" value="F:actin binding"/>
    <property type="evidence" value="ECO:0007669"/>
    <property type="project" value="TreeGrafter"/>
</dbReference>
<dbReference type="GO" id="GO:0005875">
    <property type="term" value="C:microtubule associated complex"/>
    <property type="evidence" value="ECO:0007669"/>
    <property type="project" value="TreeGrafter"/>
</dbReference>
<dbReference type="GO" id="GO:0000226">
    <property type="term" value="P:microtubule cytoskeleton organization"/>
    <property type="evidence" value="ECO:0007669"/>
    <property type="project" value="InterPro"/>
</dbReference>
<proteinExistence type="predicted"/>
<evidence type="ECO:0000259" key="1">
    <source>
        <dbReference type="Pfam" id="PF25281"/>
    </source>
</evidence>
<dbReference type="PANTHER" id="PTHR13843">
    <property type="entry name" value="MICROTUBULE-ASSOCIATED PROTEIN"/>
    <property type="match status" value="1"/>
</dbReference>
<dbReference type="GO" id="GO:0016358">
    <property type="term" value="P:dendrite development"/>
    <property type="evidence" value="ECO:0007669"/>
    <property type="project" value="TreeGrafter"/>
</dbReference>
<dbReference type="GO" id="GO:0043025">
    <property type="term" value="C:neuronal cell body"/>
    <property type="evidence" value="ECO:0007669"/>
    <property type="project" value="TreeGrafter"/>
</dbReference>
<keyword evidence="3" id="KW-1185">Reference proteome</keyword>
<dbReference type="AlphaFoldDB" id="A0A3Q2PLM2"/>
<dbReference type="InterPro" id="IPR057480">
    <property type="entry name" value="MAP1A/B/S-like_MBL"/>
</dbReference>
<dbReference type="Pfam" id="PF25281">
    <property type="entry name" value="MBL_MAP1B"/>
    <property type="match status" value="1"/>
</dbReference>
<dbReference type="InterPro" id="IPR026074">
    <property type="entry name" value="MAP1"/>
</dbReference>